<dbReference type="Proteomes" id="UP000632222">
    <property type="component" value="Unassembled WGS sequence"/>
</dbReference>
<keyword evidence="3" id="KW-1185">Reference proteome</keyword>
<dbReference type="InterPro" id="IPR032710">
    <property type="entry name" value="NTF2-like_dom_sf"/>
</dbReference>
<evidence type="ECO:0000313" key="2">
    <source>
        <dbReference type="EMBL" id="GGJ21781.1"/>
    </source>
</evidence>
<dbReference type="Pfam" id="PF12680">
    <property type="entry name" value="SnoaL_2"/>
    <property type="match status" value="1"/>
</dbReference>
<proteinExistence type="predicted"/>
<dbReference type="SUPFAM" id="SSF54427">
    <property type="entry name" value="NTF2-like"/>
    <property type="match status" value="1"/>
</dbReference>
<accession>A0ABQ2CUD7</accession>
<name>A0ABQ2CUD7_9DEIO</name>
<dbReference type="EMBL" id="BMOD01000001">
    <property type="protein sequence ID" value="GGJ21781.1"/>
    <property type="molecule type" value="Genomic_DNA"/>
</dbReference>
<sequence length="151" mass="17243">MYHSIVRSIVRTAFQTLSEGDKADLNSILKLFAPDARFSFSGEHALGGARQGHLSIRAWFERFQRIFPEIHFTVQRILVSGWLWNTLVNTFFTVQAQLPDGTLYQNEGLQVLRICWGKIKEDHLFEDISKLQNALRCLETHGVQEAGADPL</sequence>
<evidence type="ECO:0000313" key="3">
    <source>
        <dbReference type="Proteomes" id="UP000632222"/>
    </source>
</evidence>
<comment type="caution">
    <text evidence="2">The sequence shown here is derived from an EMBL/GenBank/DDBJ whole genome shotgun (WGS) entry which is preliminary data.</text>
</comment>
<feature type="domain" description="SnoaL-like" evidence="1">
    <location>
        <begin position="22"/>
        <end position="121"/>
    </location>
</feature>
<dbReference type="RefSeq" id="WP_188999319.1">
    <property type="nucleotide sequence ID" value="NZ_BMOD01000001.1"/>
</dbReference>
<reference evidence="3" key="1">
    <citation type="journal article" date="2019" name="Int. J. Syst. Evol. Microbiol.">
        <title>The Global Catalogue of Microorganisms (GCM) 10K type strain sequencing project: providing services to taxonomists for standard genome sequencing and annotation.</title>
        <authorList>
            <consortium name="The Broad Institute Genomics Platform"/>
            <consortium name="The Broad Institute Genome Sequencing Center for Infectious Disease"/>
            <person name="Wu L."/>
            <person name="Ma J."/>
        </authorList>
    </citation>
    <scope>NUCLEOTIDE SEQUENCE [LARGE SCALE GENOMIC DNA]</scope>
    <source>
        <strain evidence="3">JCM 14370</strain>
    </source>
</reference>
<dbReference type="Gene3D" id="3.10.450.50">
    <property type="match status" value="1"/>
</dbReference>
<dbReference type="InterPro" id="IPR037401">
    <property type="entry name" value="SnoaL-like"/>
</dbReference>
<gene>
    <name evidence="2" type="ORF">GCM10008938_05040</name>
</gene>
<evidence type="ECO:0000259" key="1">
    <source>
        <dbReference type="Pfam" id="PF12680"/>
    </source>
</evidence>
<protein>
    <recommendedName>
        <fullName evidence="1">SnoaL-like domain-containing protein</fullName>
    </recommendedName>
</protein>
<organism evidence="2 3">
    <name type="scientific">Deinococcus roseus</name>
    <dbReference type="NCBI Taxonomy" id="392414"/>
    <lineage>
        <taxon>Bacteria</taxon>
        <taxon>Thermotogati</taxon>
        <taxon>Deinococcota</taxon>
        <taxon>Deinococci</taxon>
        <taxon>Deinococcales</taxon>
        <taxon>Deinococcaceae</taxon>
        <taxon>Deinococcus</taxon>
    </lineage>
</organism>